<dbReference type="Ensembl" id="ENSNNAT00000009155.1">
    <property type="protein sequence ID" value="ENSNNAP00000008736.1"/>
    <property type="gene ID" value="ENSNNAG00000005853.1"/>
</dbReference>
<evidence type="ECO:0000313" key="6">
    <source>
        <dbReference type="Proteomes" id="UP000694559"/>
    </source>
</evidence>
<gene>
    <name evidence="5" type="primary">LMOD2</name>
</gene>
<evidence type="ECO:0000313" key="5">
    <source>
        <dbReference type="Ensembl" id="ENSNNAP00000008736.1"/>
    </source>
</evidence>
<dbReference type="GO" id="GO:0007015">
    <property type="term" value="P:actin filament organization"/>
    <property type="evidence" value="ECO:0007669"/>
    <property type="project" value="TreeGrafter"/>
</dbReference>
<dbReference type="PANTHER" id="PTHR10901">
    <property type="entry name" value="TROPOMODULIN"/>
    <property type="match status" value="1"/>
</dbReference>
<dbReference type="GO" id="GO:0030239">
    <property type="term" value="P:myofibril assembly"/>
    <property type="evidence" value="ECO:0007669"/>
    <property type="project" value="TreeGrafter"/>
</dbReference>
<dbReference type="GO" id="GO:0005523">
    <property type="term" value="F:tropomyosin binding"/>
    <property type="evidence" value="ECO:0007669"/>
    <property type="project" value="InterPro"/>
</dbReference>
<keyword evidence="3" id="KW-0175">Coiled coil</keyword>
<dbReference type="PANTHER" id="PTHR10901:SF12">
    <property type="entry name" value="LEIOMODIN-2"/>
    <property type="match status" value="1"/>
</dbReference>
<keyword evidence="2" id="KW-0963">Cytoplasm</keyword>
<reference evidence="5" key="1">
    <citation type="submission" date="2025-08" db="UniProtKB">
        <authorList>
            <consortium name="Ensembl"/>
        </authorList>
    </citation>
    <scope>IDENTIFICATION</scope>
</reference>
<name>A0A8C6X4L3_NAJNA</name>
<feature type="coiled-coil region" evidence="3">
    <location>
        <begin position="16"/>
        <end position="43"/>
    </location>
</feature>
<evidence type="ECO:0000256" key="1">
    <source>
        <dbReference type="ARBA" id="ARBA00004496"/>
    </source>
</evidence>
<dbReference type="GeneTree" id="ENSGT00940000156567"/>
<evidence type="ECO:0000256" key="3">
    <source>
        <dbReference type="SAM" id="Coils"/>
    </source>
</evidence>
<keyword evidence="6" id="KW-1185">Reference proteome</keyword>
<dbReference type="Pfam" id="PF03250">
    <property type="entry name" value="Tropomodulin"/>
    <property type="match status" value="1"/>
</dbReference>
<protein>
    <submittedName>
        <fullName evidence="5">Leiomodin 2</fullName>
    </submittedName>
</protein>
<reference evidence="5" key="2">
    <citation type="submission" date="2025-09" db="UniProtKB">
        <authorList>
            <consortium name="Ensembl"/>
        </authorList>
    </citation>
    <scope>IDENTIFICATION</scope>
</reference>
<comment type="subcellular location">
    <subcellularLocation>
        <location evidence="1">Cytoplasm</location>
    </subcellularLocation>
</comment>
<sequence length="150" mass="17357">MSGFGYRRGLSKYEDLDEDELLASLTDEELKELEKELEDIDLTEKTPTGTFSREALMAYWERETKKLLEKERMGACEQKDKQYDNAILKEIKNSLKSIPDNISEEGSRPSSRPSTPVRSLHSDLMEAIRGSNIRQLRRVSNCSQLKRQEQ</sequence>
<dbReference type="GO" id="GO:0005865">
    <property type="term" value="C:striated muscle thin filament"/>
    <property type="evidence" value="ECO:0007669"/>
    <property type="project" value="TreeGrafter"/>
</dbReference>
<accession>A0A8C6X4L3</accession>
<organism evidence="5 6">
    <name type="scientific">Naja naja</name>
    <name type="common">Indian cobra</name>
    <dbReference type="NCBI Taxonomy" id="35670"/>
    <lineage>
        <taxon>Eukaryota</taxon>
        <taxon>Metazoa</taxon>
        <taxon>Chordata</taxon>
        <taxon>Craniata</taxon>
        <taxon>Vertebrata</taxon>
        <taxon>Euteleostomi</taxon>
        <taxon>Lepidosauria</taxon>
        <taxon>Squamata</taxon>
        <taxon>Bifurcata</taxon>
        <taxon>Unidentata</taxon>
        <taxon>Episquamata</taxon>
        <taxon>Toxicofera</taxon>
        <taxon>Serpentes</taxon>
        <taxon>Colubroidea</taxon>
        <taxon>Elapidae</taxon>
        <taxon>Elapinae</taxon>
        <taxon>Naja</taxon>
    </lineage>
</organism>
<dbReference type="AlphaFoldDB" id="A0A8C6X4L3"/>
<dbReference type="GO" id="GO:0006936">
    <property type="term" value="P:muscle contraction"/>
    <property type="evidence" value="ECO:0007669"/>
    <property type="project" value="TreeGrafter"/>
</dbReference>
<dbReference type="Proteomes" id="UP000694559">
    <property type="component" value="Unplaced"/>
</dbReference>
<proteinExistence type="predicted"/>
<feature type="compositionally biased region" description="Low complexity" evidence="4">
    <location>
        <begin position="108"/>
        <end position="119"/>
    </location>
</feature>
<dbReference type="OrthoDB" id="2163268at2759"/>
<dbReference type="GO" id="GO:0051694">
    <property type="term" value="P:pointed-end actin filament capping"/>
    <property type="evidence" value="ECO:0007669"/>
    <property type="project" value="InterPro"/>
</dbReference>
<dbReference type="InterPro" id="IPR004934">
    <property type="entry name" value="TMOD"/>
</dbReference>
<feature type="region of interest" description="Disordered" evidence="4">
    <location>
        <begin position="98"/>
        <end position="121"/>
    </location>
</feature>
<evidence type="ECO:0000256" key="4">
    <source>
        <dbReference type="SAM" id="MobiDB-lite"/>
    </source>
</evidence>
<evidence type="ECO:0000256" key="2">
    <source>
        <dbReference type="ARBA" id="ARBA00022490"/>
    </source>
</evidence>